<proteinExistence type="predicted"/>
<feature type="compositionally biased region" description="Basic residues" evidence="1">
    <location>
        <begin position="285"/>
        <end position="297"/>
    </location>
</feature>
<feature type="domain" description="Coiled-coil" evidence="2">
    <location>
        <begin position="97"/>
        <end position="275"/>
    </location>
</feature>
<dbReference type="AlphaFoldDB" id="A0AAD9MY47"/>
<dbReference type="PANTHER" id="PTHR23247:SF2">
    <property type="entry name" value="COILED-COIL DOMAIN-CONTAINING PROTEIN 34"/>
    <property type="match status" value="1"/>
</dbReference>
<dbReference type="Proteomes" id="UP001208570">
    <property type="component" value="Unassembled WGS sequence"/>
</dbReference>
<dbReference type="InterPro" id="IPR025259">
    <property type="entry name" value="CCDC34/181"/>
</dbReference>
<dbReference type="InterPro" id="IPR045323">
    <property type="entry name" value="CCDC34"/>
</dbReference>
<accession>A0AAD9MY47</accession>
<dbReference type="Pfam" id="PF13904">
    <property type="entry name" value="CCDC34"/>
    <property type="match status" value="1"/>
</dbReference>
<feature type="compositionally biased region" description="Polar residues" evidence="1">
    <location>
        <begin position="64"/>
        <end position="75"/>
    </location>
</feature>
<evidence type="ECO:0000259" key="2">
    <source>
        <dbReference type="Pfam" id="PF13904"/>
    </source>
</evidence>
<dbReference type="PANTHER" id="PTHR23247">
    <property type="entry name" value="NY-REN-41 ANTIGEN L15 -RELATED"/>
    <property type="match status" value="1"/>
</dbReference>
<sequence length="304" mass="36328">MSARPRPVTATFKPKSMAPPVGVRTRSYSLSSGSSTESLVSVLGHDSYESLSDVSDEEVAPSDSKVSFSDSQMKSPRNIKVTKPQESANDIKPMGRQAWKEWMITKAKELREKQRREEMRLMRQKQEERKKEREKEEKLQRAREKIKEWMEAKELTEKLQKKMSVHREKSKSMIEEEKKRELQTKAEKKYQDWKEQKKEAEKEQKRREREKKKQEEKEREEKERKSREAYEEWLKKARKRPKSAQSSLGYTCGKLTGYYDTCTYPMPSFINPLPWQPVEMPKQKPEKKRSRSAPRKRWNPDRYF</sequence>
<feature type="region of interest" description="Disordered" evidence="1">
    <location>
        <begin position="271"/>
        <end position="304"/>
    </location>
</feature>
<gene>
    <name evidence="3" type="ORF">LSH36_423g02122</name>
</gene>
<dbReference type="EMBL" id="JAODUP010000423">
    <property type="protein sequence ID" value="KAK2150112.1"/>
    <property type="molecule type" value="Genomic_DNA"/>
</dbReference>
<evidence type="ECO:0000256" key="1">
    <source>
        <dbReference type="SAM" id="MobiDB-lite"/>
    </source>
</evidence>
<reference evidence="3" key="1">
    <citation type="journal article" date="2023" name="Mol. Biol. Evol.">
        <title>Third-Generation Sequencing Reveals the Adaptive Role of the Epigenome in Three Deep-Sea Polychaetes.</title>
        <authorList>
            <person name="Perez M."/>
            <person name="Aroh O."/>
            <person name="Sun Y."/>
            <person name="Lan Y."/>
            <person name="Juniper S.K."/>
            <person name="Young C.R."/>
            <person name="Angers B."/>
            <person name="Qian P.Y."/>
        </authorList>
    </citation>
    <scope>NUCLEOTIDE SEQUENCE</scope>
    <source>
        <strain evidence="3">P08H-3</strain>
    </source>
</reference>
<feature type="region of interest" description="Disordered" evidence="1">
    <location>
        <begin position="1"/>
        <end position="36"/>
    </location>
</feature>
<name>A0AAD9MY47_9ANNE</name>
<feature type="compositionally biased region" description="Low complexity" evidence="1">
    <location>
        <begin position="23"/>
        <end position="36"/>
    </location>
</feature>
<feature type="region of interest" description="Disordered" evidence="1">
    <location>
        <begin position="120"/>
        <end position="250"/>
    </location>
</feature>
<evidence type="ECO:0000313" key="4">
    <source>
        <dbReference type="Proteomes" id="UP001208570"/>
    </source>
</evidence>
<comment type="caution">
    <text evidence="3">The sequence shown here is derived from an EMBL/GenBank/DDBJ whole genome shotgun (WGS) entry which is preliminary data.</text>
</comment>
<feature type="region of interest" description="Disordered" evidence="1">
    <location>
        <begin position="50"/>
        <end position="95"/>
    </location>
</feature>
<feature type="compositionally biased region" description="Basic and acidic residues" evidence="1">
    <location>
        <begin position="120"/>
        <end position="235"/>
    </location>
</feature>
<protein>
    <recommendedName>
        <fullName evidence="2">Coiled-coil domain-containing protein</fullName>
    </recommendedName>
</protein>
<organism evidence="3 4">
    <name type="scientific">Paralvinella palmiformis</name>
    <dbReference type="NCBI Taxonomy" id="53620"/>
    <lineage>
        <taxon>Eukaryota</taxon>
        <taxon>Metazoa</taxon>
        <taxon>Spiralia</taxon>
        <taxon>Lophotrochozoa</taxon>
        <taxon>Annelida</taxon>
        <taxon>Polychaeta</taxon>
        <taxon>Sedentaria</taxon>
        <taxon>Canalipalpata</taxon>
        <taxon>Terebellida</taxon>
        <taxon>Terebelliformia</taxon>
        <taxon>Alvinellidae</taxon>
        <taxon>Paralvinella</taxon>
    </lineage>
</organism>
<keyword evidence="4" id="KW-1185">Reference proteome</keyword>
<evidence type="ECO:0000313" key="3">
    <source>
        <dbReference type="EMBL" id="KAK2150112.1"/>
    </source>
</evidence>